<proteinExistence type="predicted"/>
<gene>
    <name evidence="1" type="ORF">TcWFU_007704</name>
</gene>
<reference evidence="1 2" key="1">
    <citation type="journal article" date="2022" name="Front. Cell. Infect. Microbiol.">
        <title>The Genomes of Two Strains of Taenia crassiceps the Animal Model for the Study of Human Cysticercosis.</title>
        <authorList>
            <person name="Bobes R.J."/>
            <person name="Estrada K."/>
            <person name="Rios-Valencia D.G."/>
            <person name="Calderon-Gallegos A."/>
            <person name="de la Torre P."/>
            <person name="Carrero J.C."/>
            <person name="Sanchez-Flores A."/>
            <person name="Laclette J.P."/>
        </authorList>
    </citation>
    <scope>NUCLEOTIDE SEQUENCE [LARGE SCALE GENOMIC DNA]</scope>
    <source>
        <strain evidence="1">WFUcys</strain>
    </source>
</reference>
<protein>
    <submittedName>
        <fullName evidence="1">Uncharacterized protein</fullName>
    </submittedName>
</protein>
<organism evidence="1 2">
    <name type="scientific">Taenia crassiceps</name>
    <dbReference type="NCBI Taxonomy" id="6207"/>
    <lineage>
        <taxon>Eukaryota</taxon>
        <taxon>Metazoa</taxon>
        <taxon>Spiralia</taxon>
        <taxon>Lophotrochozoa</taxon>
        <taxon>Platyhelminthes</taxon>
        <taxon>Cestoda</taxon>
        <taxon>Eucestoda</taxon>
        <taxon>Cyclophyllidea</taxon>
        <taxon>Taeniidae</taxon>
        <taxon>Taenia</taxon>
    </lineage>
</organism>
<sequence length="137" mass="15266">MLFSVGLSSSTQCRLLLAEVFLPHNYHVLLVECHLFPLPRLLAMRSYSVSNLSRTSGFVSKGILPGLIGKSHAILSFRGTLRCCAQVLTAQVYPTPAHPTLTEEEWLEKAEELDYDGNTYGKTPEEVYGADHIHLLH</sequence>
<accession>A0ABR4QED1</accession>
<keyword evidence="2" id="KW-1185">Reference proteome</keyword>
<dbReference type="Proteomes" id="UP001651158">
    <property type="component" value="Unassembled WGS sequence"/>
</dbReference>
<evidence type="ECO:0000313" key="1">
    <source>
        <dbReference type="EMBL" id="KAL5108005.1"/>
    </source>
</evidence>
<dbReference type="EMBL" id="JAKROA010000004">
    <property type="protein sequence ID" value="KAL5108005.1"/>
    <property type="molecule type" value="Genomic_DNA"/>
</dbReference>
<comment type="caution">
    <text evidence="1">The sequence shown here is derived from an EMBL/GenBank/DDBJ whole genome shotgun (WGS) entry which is preliminary data.</text>
</comment>
<evidence type="ECO:0000313" key="2">
    <source>
        <dbReference type="Proteomes" id="UP001651158"/>
    </source>
</evidence>
<name>A0ABR4QED1_9CEST</name>